<gene>
    <name evidence="2" type="ORF">C1H46_045631</name>
</gene>
<name>A0A540K3L6_MALBA</name>
<feature type="transmembrane region" description="Helical" evidence="1">
    <location>
        <begin position="12"/>
        <end position="30"/>
    </location>
</feature>
<reference evidence="2 3" key="1">
    <citation type="journal article" date="2019" name="G3 (Bethesda)">
        <title>Sequencing of a Wild Apple (Malus baccata) Genome Unravels the Differences Between Cultivated and Wild Apple Species Regarding Disease Resistance and Cold Tolerance.</title>
        <authorList>
            <person name="Chen X."/>
        </authorList>
    </citation>
    <scope>NUCLEOTIDE SEQUENCE [LARGE SCALE GENOMIC DNA]</scope>
    <source>
        <strain evidence="3">cv. Shandingzi</strain>
        <tissue evidence="2">Leaves</tissue>
    </source>
</reference>
<dbReference type="Proteomes" id="UP000315295">
    <property type="component" value="Unassembled WGS sequence"/>
</dbReference>
<evidence type="ECO:0000313" key="2">
    <source>
        <dbReference type="EMBL" id="TQD68836.1"/>
    </source>
</evidence>
<keyword evidence="1" id="KW-0472">Membrane</keyword>
<dbReference type="EMBL" id="VIEB01008226">
    <property type="protein sequence ID" value="TQD68836.1"/>
    <property type="molecule type" value="Genomic_DNA"/>
</dbReference>
<evidence type="ECO:0000256" key="1">
    <source>
        <dbReference type="SAM" id="Phobius"/>
    </source>
</evidence>
<keyword evidence="1" id="KW-1133">Transmembrane helix</keyword>
<protein>
    <submittedName>
        <fullName evidence="2">Uncharacterized protein</fullName>
    </submittedName>
</protein>
<keyword evidence="3" id="KW-1185">Reference proteome</keyword>
<organism evidence="2 3">
    <name type="scientific">Malus baccata</name>
    <name type="common">Siberian crab apple</name>
    <name type="synonym">Pyrus baccata</name>
    <dbReference type="NCBI Taxonomy" id="106549"/>
    <lineage>
        <taxon>Eukaryota</taxon>
        <taxon>Viridiplantae</taxon>
        <taxon>Streptophyta</taxon>
        <taxon>Embryophyta</taxon>
        <taxon>Tracheophyta</taxon>
        <taxon>Spermatophyta</taxon>
        <taxon>Magnoliopsida</taxon>
        <taxon>eudicotyledons</taxon>
        <taxon>Gunneridae</taxon>
        <taxon>Pentapetalae</taxon>
        <taxon>rosids</taxon>
        <taxon>fabids</taxon>
        <taxon>Rosales</taxon>
        <taxon>Rosaceae</taxon>
        <taxon>Amygdaloideae</taxon>
        <taxon>Maleae</taxon>
        <taxon>Malus</taxon>
    </lineage>
</organism>
<evidence type="ECO:0000313" key="3">
    <source>
        <dbReference type="Proteomes" id="UP000315295"/>
    </source>
</evidence>
<dbReference type="AlphaFoldDB" id="A0A540K3L6"/>
<comment type="caution">
    <text evidence="2">The sequence shown here is derived from an EMBL/GenBank/DDBJ whole genome shotgun (WGS) entry which is preliminary data.</text>
</comment>
<proteinExistence type="predicted"/>
<accession>A0A540K3L6</accession>
<keyword evidence="1" id="KW-0812">Transmembrane</keyword>
<sequence length="64" mass="7591">MIDFLGPRPNMLMGFYSYILFLSSNLYYFWKVFKSSVGGILLYRIGKGNSHLIWDVLPFYERKS</sequence>